<sequence>MSNYSTTSENSVLDASSAPLPVPIPSPNEAYVLVPATWGGPAWTNDDPSAPITDWEEGCTTRWDTPTPESWSPVIPPEPLVAPLSTPISPAPLPSPLLLPAPPPTQASPSPAPSPIPQYVEALANQILEAMENGSDKENVPPRPVTPHPNAPHMLQSEFVLVYDHLRLLPTLRVKVHRVLGILLDPRAASRILYEVIDRESAVLMDLLETFDNIAYTPPMGDEVSRYRINLMVDLALRLLQNGIELILYESLRKIDWEQVLLRTAEELNECLASQTNILQHCSKLQIKLERETRALSAIVPLTFKELPKLEWSEECYLDDVVQRLGGNIHNNIR</sequence>
<dbReference type="EMBL" id="KN818304">
    <property type="protein sequence ID" value="KIL60080.1"/>
    <property type="molecule type" value="Genomic_DNA"/>
</dbReference>
<protein>
    <submittedName>
        <fullName evidence="2">Uncharacterized protein</fullName>
    </submittedName>
</protein>
<keyword evidence="3" id="KW-1185">Reference proteome</keyword>
<organism evidence="2 3">
    <name type="scientific">Amanita muscaria (strain Koide BX008)</name>
    <dbReference type="NCBI Taxonomy" id="946122"/>
    <lineage>
        <taxon>Eukaryota</taxon>
        <taxon>Fungi</taxon>
        <taxon>Dikarya</taxon>
        <taxon>Basidiomycota</taxon>
        <taxon>Agaricomycotina</taxon>
        <taxon>Agaricomycetes</taxon>
        <taxon>Agaricomycetidae</taxon>
        <taxon>Agaricales</taxon>
        <taxon>Pluteineae</taxon>
        <taxon>Amanitaceae</taxon>
        <taxon>Amanita</taxon>
    </lineage>
</organism>
<feature type="compositionally biased region" description="Polar residues" evidence="1">
    <location>
        <begin position="1"/>
        <end position="14"/>
    </location>
</feature>
<accession>A0A0C2SB88</accession>
<feature type="region of interest" description="Disordered" evidence="1">
    <location>
        <begin position="1"/>
        <end position="21"/>
    </location>
</feature>
<dbReference type="InParanoid" id="A0A0C2SB88"/>
<gene>
    <name evidence="2" type="ORF">M378DRAFT_14362</name>
</gene>
<evidence type="ECO:0000256" key="1">
    <source>
        <dbReference type="SAM" id="MobiDB-lite"/>
    </source>
</evidence>
<dbReference type="AlphaFoldDB" id="A0A0C2SB88"/>
<reference evidence="2 3" key="1">
    <citation type="submission" date="2014-04" db="EMBL/GenBank/DDBJ databases">
        <title>Evolutionary Origins and Diversification of the Mycorrhizal Mutualists.</title>
        <authorList>
            <consortium name="DOE Joint Genome Institute"/>
            <consortium name="Mycorrhizal Genomics Consortium"/>
            <person name="Kohler A."/>
            <person name="Kuo A."/>
            <person name="Nagy L.G."/>
            <person name="Floudas D."/>
            <person name="Copeland A."/>
            <person name="Barry K.W."/>
            <person name="Cichocki N."/>
            <person name="Veneault-Fourrey C."/>
            <person name="LaButti K."/>
            <person name="Lindquist E.A."/>
            <person name="Lipzen A."/>
            <person name="Lundell T."/>
            <person name="Morin E."/>
            <person name="Murat C."/>
            <person name="Riley R."/>
            <person name="Ohm R."/>
            <person name="Sun H."/>
            <person name="Tunlid A."/>
            <person name="Henrissat B."/>
            <person name="Grigoriev I.V."/>
            <person name="Hibbett D.S."/>
            <person name="Martin F."/>
        </authorList>
    </citation>
    <scope>NUCLEOTIDE SEQUENCE [LARGE SCALE GENOMIC DNA]</scope>
    <source>
        <strain evidence="2 3">Koide BX008</strain>
    </source>
</reference>
<evidence type="ECO:0000313" key="3">
    <source>
        <dbReference type="Proteomes" id="UP000054549"/>
    </source>
</evidence>
<evidence type="ECO:0000313" key="2">
    <source>
        <dbReference type="EMBL" id="KIL60080.1"/>
    </source>
</evidence>
<name>A0A0C2SB88_AMAMK</name>
<proteinExistence type="predicted"/>
<dbReference type="Proteomes" id="UP000054549">
    <property type="component" value="Unassembled WGS sequence"/>
</dbReference>
<dbReference type="HOGENOM" id="CLU_057535_0_0_1"/>